<dbReference type="PANTHER" id="PTHR45923:SF20">
    <property type="entry name" value="PROTEIN ROOT HAIR DEFECTIVE 3 HOMOLOG 2"/>
    <property type="match status" value="1"/>
</dbReference>
<accession>A0AAD1ZK87</accession>
<dbReference type="PANTHER" id="PTHR45923">
    <property type="entry name" value="PROTEIN SEY1"/>
    <property type="match status" value="1"/>
</dbReference>
<gene>
    <name evidence="3" type="ORF">FPE_LOCUS18776</name>
</gene>
<name>A0AAD1ZK87_9LAMI</name>
<sequence>MLGHLCSRALESFKTRLEQSLARGEGFAASVRSCSQSSMLEFDQGCLDAAIQQASWDASKVREKLHRDIEAHASVVQSEKLSELIANYKKQISAALTEPVESLFESGGKDTWASIRRLLKHETNVAVSAFPSAVAGFELDQAIFEEMVQSLQEYSRSLVERKAREEAGKVLVRMKDTFITVFNHDKNSLPRVWTGKEDIREIAKEARSESLKLLSTMAAVQLDQKANNIENVLFSTLMDRTVTPPQNRGNGVSGDPLASSTWEEVPPEKTLISPVQCKSIWRQFIAETEYTVTQAVIAQRTYEQRNSWLPPPWAIMAMLILGLNEIMFLLRNPLYLLVIFYNIFAWESHMGTDGHSSGSSYWYSFCAYFALDKIPSHSHESYSSVSTETGVEYISPQLKHRIVTNPEQEETSCFGASD</sequence>
<dbReference type="Pfam" id="PF20428">
    <property type="entry name" value="Sey1_3HB"/>
    <property type="match status" value="1"/>
</dbReference>
<proteinExistence type="predicted"/>
<evidence type="ECO:0000313" key="3">
    <source>
        <dbReference type="EMBL" id="CAI9771346.1"/>
    </source>
</evidence>
<dbReference type="InterPro" id="IPR046758">
    <property type="entry name" value="Sey1/RHD3-like_3HB"/>
</dbReference>
<dbReference type="EMBL" id="OU503046">
    <property type="protein sequence ID" value="CAI9771346.1"/>
    <property type="molecule type" value="Genomic_DNA"/>
</dbReference>
<feature type="region of interest" description="Disordered" evidence="1">
    <location>
        <begin position="244"/>
        <end position="265"/>
    </location>
</feature>
<dbReference type="InterPro" id="IPR008803">
    <property type="entry name" value="RHD3/Sey1"/>
</dbReference>
<reference evidence="3" key="1">
    <citation type="submission" date="2023-05" db="EMBL/GenBank/DDBJ databases">
        <authorList>
            <person name="Huff M."/>
        </authorList>
    </citation>
    <scope>NUCLEOTIDE SEQUENCE</scope>
</reference>
<evidence type="ECO:0000256" key="1">
    <source>
        <dbReference type="SAM" id="MobiDB-lite"/>
    </source>
</evidence>
<dbReference type="GO" id="GO:0005783">
    <property type="term" value="C:endoplasmic reticulum"/>
    <property type="evidence" value="ECO:0007669"/>
    <property type="project" value="TreeGrafter"/>
</dbReference>
<dbReference type="GO" id="GO:0016320">
    <property type="term" value="P:endoplasmic reticulum membrane fusion"/>
    <property type="evidence" value="ECO:0007669"/>
    <property type="project" value="TreeGrafter"/>
</dbReference>
<feature type="domain" description="Sey1/RHD3-like three-helix bundle" evidence="2">
    <location>
        <begin position="1"/>
        <end position="340"/>
    </location>
</feature>
<organism evidence="3 4">
    <name type="scientific">Fraxinus pennsylvanica</name>
    <dbReference type="NCBI Taxonomy" id="56036"/>
    <lineage>
        <taxon>Eukaryota</taxon>
        <taxon>Viridiplantae</taxon>
        <taxon>Streptophyta</taxon>
        <taxon>Embryophyta</taxon>
        <taxon>Tracheophyta</taxon>
        <taxon>Spermatophyta</taxon>
        <taxon>Magnoliopsida</taxon>
        <taxon>eudicotyledons</taxon>
        <taxon>Gunneridae</taxon>
        <taxon>Pentapetalae</taxon>
        <taxon>asterids</taxon>
        <taxon>lamiids</taxon>
        <taxon>Lamiales</taxon>
        <taxon>Oleaceae</taxon>
        <taxon>Oleeae</taxon>
        <taxon>Fraxinus</taxon>
    </lineage>
</organism>
<dbReference type="GO" id="GO:0003924">
    <property type="term" value="F:GTPase activity"/>
    <property type="evidence" value="ECO:0007669"/>
    <property type="project" value="TreeGrafter"/>
</dbReference>
<evidence type="ECO:0000313" key="4">
    <source>
        <dbReference type="Proteomes" id="UP000834106"/>
    </source>
</evidence>
<dbReference type="Proteomes" id="UP000834106">
    <property type="component" value="Chromosome 11"/>
</dbReference>
<keyword evidence="4" id="KW-1185">Reference proteome</keyword>
<evidence type="ECO:0000259" key="2">
    <source>
        <dbReference type="Pfam" id="PF20428"/>
    </source>
</evidence>
<dbReference type="AlphaFoldDB" id="A0AAD1ZK87"/>
<protein>
    <recommendedName>
        <fullName evidence="2">Sey1/RHD3-like three-helix bundle domain-containing protein</fullName>
    </recommendedName>
</protein>